<feature type="region of interest" description="Disordered" evidence="1">
    <location>
        <begin position="24"/>
        <end position="163"/>
    </location>
</feature>
<protein>
    <recommendedName>
        <fullName evidence="4">Carboxypeptidase regulatory-like domain-containing protein</fullName>
    </recommendedName>
</protein>
<organism evidence="2 3">
    <name type="scientific">Halalkalicoccus tibetensis</name>
    <dbReference type="NCBI Taxonomy" id="175632"/>
    <lineage>
        <taxon>Archaea</taxon>
        <taxon>Methanobacteriati</taxon>
        <taxon>Methanobacteriota</taxon>
        <taxon>Stenosarchaea group</taxon>
        <taxon>Halobacteria</taxon>
        <taxon>Halobacteriales</taxon>
        <taxon>Halococcaceae</taxon>
        <taxon>Halalkalicoccus</taxon>
    </lineage>
</organism>
<dbReference type="RefSeq" id="WP_340604849.1">
    <property type="nucleotide sequence ID" value="NZ_JBBMXV010000004.1"/>
</dbReference>
<dbReference type="Proteomes" id="UP001596312">
    <property type="component" value="Unassembled WGS sequence"/>
</dbReference>
<feature type="compositionally biased region" description="Acidic residues" evidence="1">
    <location>
        <begin position="31"/>
        <end position="152"/>
    </location>
</feature>
<dbReference type="PROSITE" id="PS51257">
    <property type="entry name" value="PROKAR_LIPOPROTEIN"/>
    <property type="match status" value="1"/>
</dbReference>
<sequence length="331" mass="34368">MVRSKRHAVLTVLVCLTVLLAGCSGWGTDGPVDEEAESNGSDDLEEADAEADDDGTADGSDDVGADGADDADTDDGELPESGTDDEDSDVTDDETDAPEGDSDGETGADDGDDASVDDGDAEEGDEADEGEGDGTDGDEADDADGGDADENDGSTLTVETADVVTDEPVDADVISLAQDGETVDEASGESATFEGLADGEYDLELHDSFGDWAYGDTITIDGEDATHVAEIDQGHTYWPGVEVTIVDGDGEPVEGEMVTIDGEEFVTGPDGTVEEEIESSYTDEREFVVEYGEQSETVETDWETWDGEPETVTFETEDGDADGDAALAIAA</sequence>
<dbReference type="EMBL" id="JBHSXQ010000004">
    <property type="protein sequence ID" value="MFC6906292.1"/>
    <property type="molecule type" value="Genomic_DNA"/>
</dbReference>
<accession>A0ABD5V9Q7</accession>
<evidence type="ECO:0000313" key="2">
    <source>
        <dbReference type="EMBL" id="MFC6906292.1"/>
    </source>
</evidence>
<name>A0ABD5V9Q7_9EURY</name>
<proteinExistence type="predicted"/>
<comment type="caution">
    <text evidence="2">The sequence shown here is derived from an EMBL/GenBank/DDBJ whole genome shotgun (WGS) entry which is preliminary data.</text>
</comment>
<dbReference type="AlphaFoldDB" id="A0ABD5V9Q7"/>
<evidence type="ECO:0000313" key="3">
    <source>
        <dbReference type="Proteomes" id="UP001596312"/>
    </source>
</evidence>
<keyword evidence="3" id="KW-1185">Reference proteome</keyword>
<gene>
    <name evidence="2" type="ORF">ACFQGH_13930</name>
</gene>
<reference evidence="2 3" key="1">
    <citation type="journal article" date="2019" name="Int. J. Syst. Evol. Microbiol.">
        <title>The Global Catalogue of Microorganisms (GCM) 10K type strain sequencing project: providing services to taxonomists for standard genome sequencing and annotation.</title>
        <authorList>
            <consortium name="The Broad Institute Genomics Platform"/>
            <consortium name="The Broad Institute Genome Sequencing Center for Infectious Disease"/>
            <person name="Wu L."/>
            <person name="Ma J."/>
        </authorList>
    </citation>
    <scope>NUCLEOTIDE SEQUENCE [LARGE SCALE GENOMIC DNA]</scope>
    <source>
        <strain evidence="2 3">CGMCC 1.3240</strain>
    </source>
</reference>
<evidence type="ECO:0000256" key="1">
    <source>
        <dbReference type="SAM" id="MobiDB-lite"/>
    </source>
</evidence>
<evidence type="ECO:0008006" key="4">
    <source>
        <dbReference type="Google" id="ProtNLM"/>
    </source>
</evidence>